<dbReference type="RefSeq" id="WP_012568066.1">
    <property type="nucleotide sequence ID" value="NC_011420.2"/>
</dbReference>
<proteinExistence type="predicted"/>
<dbReference type="AlphaFoldDB" id="B6IVG2"/>
<reference evidence="1 2" key="1">
    <citation type="journal article" date="2010" name="BMC Genomics">
        <title>Metabolic flexibility revealed in the genome of the cyst-forming alpha-1 proteobacterium Rhodospirillum centenum.</title>
        <authorList>
            <person name="Lu Y.K."/>
            <person name="Marden J."/>
            <person name="Han M."/>
            <person name="Swingley W.D."/>
            <person name="Mastrian S.D."/>
            <person name="Chowdhury S.R."/>
            <person name="Hao J."/>
            <person name="Helmy T."/>
            <person name="Kim S."/>
            <person name="Kurdoglu A.A."/>
            <person name="Matthies H.J."/>
            <person name="Rollo D."/>
            <person name="Stothard P."/>
            <person name="Blankenship R.E."/>
            <person name="Bauer C.E."/>
            <person name="Touchman J.W."/>
        </authorList>
    </citation>
    <scope>NUCLEOTIDE SEQUENCE [LARGE SCALE GENOMIC DNA]</scope>
    <source>
        <strain evidence="2">ATCC 51521 / SW</strain>
    </source>
</reference>
<gene>
    <name evidence="1" type="ordered locus">RC1_2918</name>
</gene>
<dbReference type="EMBL" id="CP000613">
    <property type="protein sequence ID" value="ACJ00286.1"/>
    <property type="molecule type" value="Genomic_DNA"/>
</dbReference>
<organism evidence="1 2">
    <name type="scientific">Rhodospirillum centenum (strain ATCC 51521 / SW)</name>
    <dbReference type="NCBI Taxonomy" id="414684"/>
    <lineage>
        <taxon>Bacteria</taxon>
        <taxon>Pseudomonadati</taxon>
        <taxon>Pseudomonadota</taxon>
        <taxon>Alphaproteobacteria</taxon>
        <taxon>Rhodospirillales</taxon>
        <taxon>Rhodospirillaceae</taxon>
        <taxon>Rhodospirillum</taxon>
    </lineage>
</organism>
<evidence type="ECO:0000313" key="1">
    <source>
        <dbReference type="EMBL" id="ACJ00286.1"/>
    </source>
</evidence>
<dbReference type="KEGG" id="rce:RC1_2918"/>
<keyword evidence="2" id="KW-1185">Reference proteome</keyword>
<sequence length="157" mass="17532">MLKSDPTLTPIRLDAGRQDRMFELYVQRVAALKGVAHMADSLINPLKIASLTALCILEAAPLVSPRQDSVIAAYRNSYYAFQVALNFLEIRRIRLDQSIQTHALNFLSHVQHVAERSGTGTGVRYDDFAYRFTIIHSFLATLCKGYNGQLTVSISSD</sequence>
<name>B6IVG2_RHOCS</name>
<dbReference type="Proteomes" id="UP000001591">
    <property type="component" value="Chromosome"/>
</dbReference>
<evidence type="ECO:0000313" key="2">
    <source>
        <dbReference type="Proteomes" id="UP000001591"/>
    </source>
</evidence>
<accession>B6IVG2</accession>
<dbReference type="HOGENOM" id="CLU_1676475_0_0_5"/>
<protein>
    <submittedName>
        <fullName evidence="1">Uncharacterized protein</fullName>
    </submittedName>
</protein>